<dbReference type="FunFam" id="2.70.50.30:FF:000001">
    <property type="entry name" value="Rho GDP-dissociation inhibitor 1"/>
    <property type="match status" value="1"/>
</dbReference>
<dbReference type="PANTHER" id="PTHR10980">
    <property type="entry name" value="RHO GDP-DISSOCIATION INHIBITOR"/>
    <property type="match status" value="1"/>
</dbReference>
<comment type="subcellular location">
    <subcellularLocation>
        <location evidence="1">Cytoplasm</location>
    </subcellularLocation>
</comment>
<sequence length="194" mass="21509">MADDAAADKTPGFKVGEKKTLDEYHSLDQEDDALNRWKASLGLAAGNSVSDPNDPRLCIIKSLALEVEGRPDITIDLSQPGALESLKGKPFTIKEGCKYQMKAVFVVQHQVLSGLKYVQTLKRKGIPLGKDQEMIGSYAPSTKDKPTYTKKFAPEEAPSGMMARGHYDAVSRFVDDDDVTHLKFEWSFDIAKNW</sequence>
<dbReference type="Proteomes" id="UP000288859">
    <property type="component" value="Unassembled WGS sequence"/>
</dbReference>
<comment type="function">
    <text evidence="4">Regulates the GDP/GTP exchange reaction of the Rho proteins by inhibiting the dissociation of GDP from them, and the subsequent binding of GTP to them.</text>
</comment>
<evidence type="ECO:0000313" key="6">
    <source>
        <dbReference type="EMBL" id="RVX74222.1"/>
    </source>
</evidence>
<evidence type="ECO:0000313" key="7">
    <source>
        <dbReference type="Proteomes" id="UP000288859"/>
    </source>
</evidence>
<dbReference type="GO" id="GO:0016020">
    <property type="term" value="C:membrane"/>
    <property type="evidence" value="ECO:0007669"/>
    <property type="project" value="TreeGrafter"/>
</dbReference>
<proteinExistence type="inferred from homology"/>
<dbReference type="PANTHER" id="PTHR10980:SF3">
    <property type="entry name" value="LD16419P"/>
    <property type="match status" value="1"/>
</dbReference>
<evidence type="ECO:0000256" key="5">
    <source>
        <dbReference type="ARBA" id="ARBA00071407"/>
    </source>
</evidence>
<dbReference type="VEuPathDB" id="FungiDB:PV10_04814"/>
<dbReference type="GO" id="GO:0007266">
    <property type="term" value="P:Rho protein signal transduction"/>
    <property type="evidence" value="ECO:0007669"/>
    <property type="project" value="InterPro"/>
</dbReference>
<dbReference type="OrthoDB" id="1683373at2759"/>
<dbReference type="EMBL" id="NAJM01000005">
    <property type="protein sequence ID" value="RVX74222.1"/>
    <property type="molecule type" value="Genomic_DNA"/>
</dbReference>
<reference evidence="6 7" key="1">
    <citation type="submission" date="2017-03" db="EMBL/GenBank/DDBJ databases">
        <title>Genomes of endolithic fungi from Antarctica.</title>
        <authorList>
            <person name="Coleine C."/>
            <person name="Masonjones S."/>
            <person name="Stajich J.E."/>
        </authorList>
    </citation>
    <scope>NUCLEOTIDE SEQUENCE [LARGE SCALE GENOMIC DNA]</scope>
    <source>
        <strain evidence="6 7">CCFEE 6314</strain>
    </source>
</reference>
<dbReference type="Gene3D" id="2.70.50.30">
    <property type="entry name" value="Coagulation Factor XIII, subunit A, domain 1"/>
    <property type="match status" value="1"/>
</dbReference>
<dbReference type="Pfam" id="PF02115">
    <property type="entry name" value="Rho_GDI"/>
    <property type="match status" value="1"/>
</dbReference>
<evidence type="ECO:0000256" key="4">
    <source>
        <dbReference type="ARBA" id="ARBA00054143"/>
    </source>
</evidence>
<evidence type="ECO:0000256" key="2">
    <source>
        <dbReference type="ARBA" id="ARBA00009758"/>
    </source>
</evidence>
<organism evidence="6 7">
    <name type="scientific">Exophiala mesophila</name>
    <name type="common">Black yeast-like fungus</name>
    <dbReference type="NCBI Taxonomy" id="212818"/>
    <lineage>
        <taxon>Eukaryota</taxon>
        <taxon>Fungi</taxon>
        <taxon>Dikarya</taxon>
        <taxon>Ascomycota</taxon>
        <taxon>Pezizomycotina</taxon>
        <taxon>Eurotiomycetes</taxon>
        <taxon>Chaetothyriomycetidae</taxon>
        <taxon>Chaetothyriales</taxon>
        <taxon>Herpotrichiellaceae</taxon>
        <taxon>Exophiala</taxon>
    </lineage>
</organism>
<dbReference type="GO" id="GO:0005094">
    <property type="term" value="F:Rho GDP-dissociation inhibitor activity"/>
    <property type="evidence" value="ECO:0007669"/>
    <property type="project" value="InterPro"/>
</dbReference>
<keyword evidence="3" id="KW-0963">Cytoplasm</keyword>
<dbReference type="InterPro" id="IPR000406">
    <property type="entry name" value="Rho_GDI"/>
</dbReference>
<dbReference type="SUPFAM" id="SSF81296">
    <property type="entry name" value="E set domains"/>
    <property type="match status" value="1"/>
</dbReference>
<dbReference type="GO" id="GO:0005829">
    <property type="term" value="C:cytosol"/>
    <property type="evidence" value="ECO:0007669"/>
    <property type="project" value="TreeGrafter"/>
</dbReference>
<dbReference type="AlphaFoldDB" id="A0A438NER7"/>
<evidence type="ECO:0000256" key="1">
    <source>
        <dbReference type="ARBA" id="ARBA00004496"/>
    </source>
</evidence>
<protein>
    <recommendedName>
        <fullName evidence="5">Rho GDP-dissociation inhibitor</fullName>
    </recommendedName>
</protein>
<accession>A0A438NER7</accession>
<dbReference type="InterPro" id="IPR024792">
    <property type="entry name" value="RhoGDI_dom_sf"/>
</dbReference>
<name>A0A438NER7_EXOME</name>
<dbReference type="InterPro" id="IPR014756">
    <property type="entry name" value="Ig_E-set"/>
</dbReference>
<comment type="similarity">
    <text evidence="2">Belongs to the Rho GDI family.</text>
</comment>
<gene>
    <name evidence="6" type="ORF">B0A52_02054</name>
</gene>
<evidence type="ECO:0000256" key="3">
    <source>
        <dbReference type="ARBA" id="ARBA00022490"/>
    </source>
</evidence>
<dbReference type="PRINTS" id="PR00492">
    <property type="entry name" value="RHOGDI"/>
</dbReference>
<comment type="caution">
    <text evidence="6">The sequence shown here is derived from an EMBL/GenBank/DDBJ whole genome shotgun (WGS) entry which is preliminary data.</text>
</comment>